<dbReference type="AlphaFoldDB" id="A0A9P5CPV2"/>
<evidence type="ECO:0000313" key="4">
    <source>
        <dbReference type="Proteomes" id="UP000803844"/>
    </source>
</evidence>
<dbReference type="Proteomes" id="UP000803844">
    <property type="component" value="Unassembled WGS sequence"/>
</dbReference>
<proteinExistence type="predicted"/>
<gene>
    <name evidence="3" type="ORF">M406DRAFT_67820</name>
</gene>
<accession>A0A9P5CPV2</accession>
<feature type="chain" id="PRO_5040443422" evidence="2">
    <location>
        <begin position="20"/>
        <end position="203"/>
    </location>
</feature>
<name>A0A9P5CPV2_CRYP1</name>
<sequence>MYNLTTAFAIMAMLGSLAGAKNDFTTVTRNTAVPTGVPNNNIKRADSEYCTRLSQCVWTADESDIPSQDWAPEPIGPIVFDSITNREPTHSQRCMEVCQEKWSKWSMPGNTQNCCDFCDSLLSCCRGHPGRWFPEECHSDTHMLPFDFNVSSPNPGPDVISEPSPTSFEDEEEERPFKYELVEMWEAWAKEGGNQLSDEGSTK</sequence>
<dbReference type="GeneID" id="63842229"/>
<feature type="region of interest" description="Disordered" evidence="1">
    <location>
        <begin position="153"/>
        <end position="175"/>
    </location>
</feature>
<reference evidence="3" key="1">
    <citation type="journal article" date="2020" name="Phytopathology">
        <title>Genome sequence of the chestnut blight fungus Cryphonectria parasitica EP155: A fundamental resource for an archetypical invasive plant pathogen.</title>
        <authorList>
            <person name="Crouch J.A."/>
            <person name="Dawe A."/>
            <person name="Aerts A."/>
            <person name="Barry K."/>
            <person name="Churchill A.C.L."/>
            <person name="Grimwood J."/>
            <person name="Hillman B."/>
            <person name="Milgroom M.G."/>
            <person name="Pangilinan J."/>
            <person name="Smith M."/>
            <person name="Salamov A."/>
            <person name="Schmutz J."/>
            <person name="Yadav J."/>
            <person name="Grigoriev I.V."/>
            <person name="Nuss D."/>
        </authorList>
    </citation>
    <scope>NUCLEOTIDE SEQUENCE</scope>
    <source>
        <strain evidence="3">EP155</strain>
    </source>
</reference>
<evidence type="ECO:0000313" key="3">
    <source>
        <dbReference type="EMBL" id="KAF3765365.1"/>
    </source>
</evidence>
<comment type="caution">
    <text evidence="3">The sequence shown here is derived from an EMBL/GenBank/DDBJ whole genome shotgun (WGS) entry which is preliminary data.</text>
</comment>
<protein>
    <submittedName>
        <fullName evidence="3">Uncharacterized protein</fullName>
    </submittedName>
</protein>
<evidence type="ECO:0000256" key="2">
    <source>
        <dbReference type="SAM" id="SignalP"/>
    </source>
</evidence>
<feature type="signal peptide" evidence="2">
    <location>
        <begin position="1"/>
        <end position="19"/>
    </location>
</feature>
<dbReference type="RefSeq" id="XP_040776326.1">
    <property type="nucleotide sequence ID" value="XM_040925100.1"/>
</dbReference>
<evidence type="ECO:0000256" key="1">
    <source>
        <dbReference type="SAM" id="MobiDB-lite"/>
    </source>
</evidence>
<keyword evidence="2" id="KW-0732">Signal</keyword>
<dbReference type="EMBL" id="MU032347">
    <property type="protein sequence ID" value="KAF3765365.1"/>
    <property type="molecule type" value="Genomic_DNA"/>
</dbReference>
<organism evidence="3 4">
    <name type="scientific">Cryphonectria parasitica (strain ATCC 38755 / EP155)</name>
    <dbReference type="NCBI Taxonomy" id="660469"/>
    <lineage>
        <taxon>Eukaryota</taxon>
        <taxon>Fungi</taxon>
        <taxon>Dikarya</taxon>
        <taxon>Ascomycota</taxon>
        <taxon>Pezizomycotina</taxon>
        <taxon>Sordariomycetes</taxon>
        <taxon>Sordariomycetidae</taxon>
        <taxon>Diaporthales</taxon>
        <taxon>Cryphonectriaceae</taxon>
        <taxon>Cryphonectria-Endothia species complex</taxon>
        <taxon>Cryphonectria</taxon>
    </lineage>
</organism>
<keyword evidence="4" id="KW-1185">Reference proteome</keyword>